<accession>B9RVD8</accession>
<evidence type="ECO:0000313" key="1">
    <source>
        <dbReference type="EMBL" id="EEF44639.1"/>
    </source>
</evidence>
<sequence>MDFIGNRPLQVIRKCRFYEWYEEEFQLRAIKVINDLRDELKWWKNRGGDGGAVISASLNIGHNCCGLRLNAMETSGDRVIFSKK</sequence>
<proteinExistence type="predicted"/>
<gene>
    <name evidence="1" type="ORF">RCOM_1132800</name>
</gene>
<name>B9RVD8_RICCO</name>
<protein>
    <submittedName>
        <fullName evidence="1">Uncharacterized protein</fullName>
    </submittedName>
</protein>
<dbReference type="Proteomes" id="UP000008311">
    <property type="component" value="Unassembled WGS sequence"/>
</dbReference>
<evidence type="ECO:0000313" key="2">
    <source>
        <dbReference type="Proteomes" id="UP000008311"/>
    </source>
</evidence>
<dbReference type="AlphaFoldDB" id="B9RVD8"/>
<keyword evidence="2" id="KW-1185">Reference proteome</keyword>
<reference evidence="2" key="1">
    <citation type="journal article" date="2010" name="Nat. Biotechnol.">
        <title>Draft genome sequence of the oilseed species Ricinus communis.</title>
        <authorList>
            <person name="Chan A.P."/>
            <person name="Crabtree J."/>
            <person name="Zhao Q."/>
            <person name="Lorenzi H."/>
            <person name="Orvis J."/>
            <person name="Puiu D."/>
            <person name="Melake-Berhan A."/>
            <person name="Jones K.M."/>
            <person name="Redman J."/>
            <person name="Chen G."/>
            <person name="Cahoon E.B."/>
            <person name="Gedil M."/>
            <person name="Stanke M."/>
            <person name="Haas B.J."/>
            <person name="Wortman J.R."/>
            <person name="Fraser-Liggett C.M."/>
            <person name="Ravel J."/>
            <person name="Rabinowicz P.D."/>
        </authorList>
    </citation>
    <scope>NUCLEOTIDE SEQUENCE [LARGE SCALE GENOMIC DNA]</scope>
    <source>
        <strain evidence="2">cv. Hale</strain>
    </source>
</reference>
<organism evidence="1 2">
    <name type="scientific">Ricinus communis</name>
    <name type="common">Castor bean</name>
    <dbReference type="NCBI Taxonomy" id="3988"/>
    <lineage>
        <taxon>Eukaryota</taxon>
        <taxon>Viridiplantae</taxon>
        <taxon>Streptophyta</taxon>
        <taxon>Embryophyta</taxon>
        <taxon>Tracheophyta</taxon>
        <taxon>Spermatophyta</taxon>
        <taxon>Magnoliopsida</taxon>
        <taxon>eudicotyledons</taxon>
        <taxon>Gunneridae</taxon>
        <taxon>Pentapetalae</taxon>
        <taxon>rosids</taxon>
        <taxon>fabids</taxon>
        <taxon>Malpighiales</taxon>
        <taxon>Euphorbiaceae</taxon>
        <taxon>Acalyphoideae</taxon>
        <taxon>Acalypheae</taxon>
        <taxon>Ricinus</taxon>
    </lineage>
</organism>
<dbReference type="InParanoid" id="B9RVD8"/>
<dbReference type="EMBL" id="EQ973820">
    <property type="protein sequence ID" value="EEF44639.1"/>
    <property type="molecule type" value="Genomic_DNA"/>
</dbReference>